<protein>
    <submittedName>
        <fullName evidence="1">Uncharacterized protein</fullName>
    </submittedName>
</protein>
<reference evidence="1 2" key="1">
    <citation type="journal article" date="2018" name="Sci. Rep.">
        <title>Comparative analysis of the Pocillopora damicornis genome highlights role of immune system in coral evolution.</title>
        <authorList>
            <person name="Cunning R."/>
            <person name="Bay R.A."/>
            <person name="Gillette P."/>
            <person name="Baker A.C."/>
            <person name="Traylor-Knowles N."/>
        </authorList>
    </citation>
    <scope>NUCLEOTIDE SEQUENCE [LARGE SCALE GENOMIC DNA]</scope>
    <source>
        <strain evidence="1">RSMAS</strain>
        <tissue evidence="1">Whole animal</tissue>
    </source>
</reference>
<accession>A0A3M6UZZ1</accession>
<dbReference type="EMBL" id="RCHS01000385">
    <property type="protein sequence ID" value="RMX59261.1"/>
    <property type="molecule type" value="Genomic_DNA"/>
</dbReference>
<dbReference type="Proteomes" id="UP000275408">
    <property type="component" value="Unassembled WGS sequence"/>
</dbReference>
<keyword evidence="2" id="KW-1185">Reference proteome</keyword>
<comment type="caution">
    <text evidence="1">The sequence shown here is derived from an EMBL/GenBank/DDBJ whole genome shotgun (WGS) entry which is preliminary data.</text>
</comment>
<gene>
    <name evidence="1" type="ORF">pdam_00005734</name>
</gene>
<name>A0A3M6UZZ1_POCDA</name>
<organism evidence="1 2">
    <name type="scientific">Pocillopora damicornis</name>
    <name type="common">Cauliflower coral</name>
    <name type="synonym">Millepora damicornis</name>
    <dbReference type="NCBI Taxonomy" id="46731"/>
    <lineage>
        <taxon>Eukaryota</taxon>
        <taxon>Metazoa</taxon>
        <taxon>Cnidaria</taxon>
        <taxon>Anthozoa</taxon>
        <taxon>Hexacorallia</taxon>
        <taxon>Scleractinia</taxon>
        <taxon>Astrocoeniina</taxon>
        <taxon>Pocilloporidae</taxon>
        <taxon>Pocillopora</taxon>
    </lineage>
</organism>
<evidence type="ECO:0000313" key="2">
    <source>
        <dbReference type="Proteomes" id="UP000275408"/>
    </source>
</evidence>
<sequence length="200" mass="22471">MVNEPVCKILKAFPQKRNAIFRIKILELNLNHGNLDLDWYLAWQGPHQSAPQLKGFCSAFVTEQPCEPHNLVEGQQKGLMEMMMIVCVLIQGTVVQTMTVALSVAASRSNHLGNQMKISLNRTFAFGDFLASCWPGKGYHLVKYPYCEKADPFARVISLISLSAVNQVMEMIRSLHQIGDVVDPKEEHGFPHCWGLSQNC</sequence>
<dbReference type="AlphaFoldDB" id="A0A3M6UZZ1"/>
<evidence type="ECO:0000313" key="1">
    <source>
        <dbReference type="EMBL" id="RMX59261.1"/>
    </source>
</evidence>
<proteinExistence type="predicted"/>